<feature type="region of interest" description="Disordered" evidence="2">
    <location>
        <begin position="1018"/>
        <end position="1076"/>
    </location>
</feature>
<feature type="region of interest" description="Disordered" evidence="2">
    <location>
        <begin position="965"/>
        <end position="1000"/>
    </location>
</feature>
<dbReference type="Proteomes" id="UP000007110">
    <property type="component" value="Unassembled WGS sequence"/>
</dbReference>
<feature type="compositionally biased region" description="Polar residues" evidence="2">
    <location>
        <begin position="823"/>
        <end position="840"/>
    </location>
</feature>
<feature type="compositionally biased region" description="Low complexity" evidence="2">
    <location>
        <begin position="441"/>
        <end position="453"/>
    </location>
</feature>
<feature type="compositionally biased region" description="Polar residues" evidence="2">
    <location>
        <begin position="1057"/>
        <end position="1067"/>
    </location>
</feature>
<evidence type="ECO:0000256" key="1">
    <source>
        <dbReference type="ARBA" id="ARBA00007503"/>
    </source>
</evidence>
<dbReference type="Pfam" id="PF14438">
    <property type="entry name" value="SM-ATX"/>
    <property type="match status" value="1"/>
</dbReference>
<feature type="compositionally biased region" description="Low complexity" evidence="2">
    <location>
        <begin position="842"/>
        <end position="860"/>
    </location>
</feature>
<feature type="compositionally biased region" description="Low complexity" evidence="2">
    <location>
        <begin position="264"/>
        <end position="283"/>
    </location>
</feature>
<dbReference type="PANTHER" id="PTHR12854">
    <property type="entry name" value="ATAXIN 2-RELATED"/>
    <property type="match status" value="1"/>
</dbReference>
<dbReference type="InterPro" id="IPR009604">
    <property type="entry name" value="LsmAD_domain"/>
</dbReference>
<feature type="region of interest" description="Disordered" evidence="2">
    <location>
        <begin position="1"/>
        <end position="35"/>
    </location>
</feature>
<dbReference type="InterPro" id="IPR045117">
    <property type="entry name" value="ATXN2-like"/>
</dbReference>
<sequence>MNRPRPREQVAKRSTGRASRGSGRTSVPQNASPPTTSLKSLQGLYANQHFVHVASVAKGCTAELQVKNGKKFEGILSTFSPQGEVELRLAHPVDSSDNTVVPTIEQVTDKMLFKSSSIVCINIKDVDMEYASRGADAFQTDAEISARKQNGQVSERELEAFETDGNLTDLSLGDDPLSAGSANGWSAEDMFRRNEQMGVKSSYDSNLGDYTTPLDPKDTDDYQRKIIRADRLAKKIEGSSDYMVRTSKEQEHTEEDRFSAVVRPMNSQPSGHSSSPSPVSASSNAESLNTGRYVPPALRNKQDGPSSNSSGGGPPVHHRNHQRATPPLGGLPLNSAAGRNRAQSPQMHPSHQQQQQSYANQTSPHNLPSPQQRVQTPPHGHHINQQMNMQMRQSPQQSHMGANPRSPGTQPPLPQRIPPNRGRTVPDMSNPIIRSPVQSTAQAPASSIPAAAADKQSNIDKTGAGPQDVDKKTPEVSQAQRIIPPMDRSPRASINDSSKKQTIEHLKEFGDNFMLQDKDKAATPTAQTNTQGATTPNQPPQEQQQQQPKAGVVAAAPPPSATSGEPVTPAPGSSSGAPVVAATQKPATSAVAATATLDKITTSTPLTAEEKKEAEAIKKSTLNPNAKEFNPLAKPFVPVAQRMQPQKTPTPPRPPSQPSPAPQVIPGQYTHQLNQPIFQQISIPPAGLHYTQLRGVGPRKGATNLPQMRAHNHQDIQHILPVSMAAGQPLVAPVPTMLPFATHQAGPGGPVSSAQPINHAQVISHNPNAYVYNVHQQKAMGPRLATPQNMVAAGQPGGHNQHQLSQDAQPVMVFPQMIPAGMNNFQHSGNIPISQQTPTQMPTPYHQFTQPQPQHHQNPTVQYQHHQPHQQSHQQHPHSQQHTTPPLSHTPQGQNQGNVMQQPQPAHGGRPSPSPVNPAAMHQANQQQQQPHQQQHQQFHPQNLQAMGQPQQQNHQMMAAMAAVNQQQGGGTGGTPHGTNNHNQQQNMMQPMHAHPHPQPVLHQYTHTPHAVTNITNVTPVHSAPHPHPKPVFLTNSQGQHGGGGQQSLPINIHGQHGQQSILSSPVQGPYMQTPPGQIQQAQVQQFQPNN</sequence>
<evidence type="ECO:0000313" key="5">
    <source>
        <dbReference type="Proteomes" id="UP000007110"/>
    </source>
</evidence>
<feature type="region of interest" description="Disordered" evidence="2">
    <location>
        <begin position="642"/>
        <end position="667"/>
    </location>
</feature>
<evidence type="ECO:0000313" key="4">
    <source>
        <dbReference type="EnsemblMetazoa" id="XP_786603"/>
    </source>
</evidence>
<dbReference type="GO" id="GO:0003729">
    <property type="term" value="F:mRNA binding"/>
    <property type="evidence" value="ECO:0000318"/>
    <property type="project" value="GO_Central"/>
</dbReference>
<dbReference type="SMART" id="SM01272">
    <property type="entry name" value="LsmAD"/>
    <property type="match status" value="1"/>
</dbReference>
<dbReference type="GeneID" id="581517"/>
<feature type="compositionally biased region" description="Polar residues" evidence="2">
    <location>
        <begin position="383"/>
        <end position="400"/>
    </location>
</feature>
<feature type="compositionally biased region" description="Pro residues" evidence="2">
    <location>
        <begin position="648"/>
        <end position="663"/>
    </location>
</feature>
<accession>A0A7M7TGJ4</accession>
<feature type="compositionally biased region" description="Basic and acidic residues" evidence="2">
    <location>
        <begin position="497"/>
        <end position="521"/>
    </location>
</feature>
<dbReference type="PANTHER" id="PTHR12854:SF7">
    <property type="entry name" value="ATAXIN-2 HOMOLOG"/>
    <property type="match status" value="1"/>
</dbReference>
<reference evidence="5" key="1">
    <citation type="submission" date="2015-02" db="EMBL/GenBank/DDBJ databases">
        <title>Genome sequencing for Strongylocentrotus purpuratus.</title>
        <authorList>
            <person name="Murali S."/>
            <person name="Liu Y."/>
            <person name="Vee V."/>
            <person name="English A."/>
            <person name="Wang M."/>
            <person name="Skinner E."/>
            <person name="Han Y."/>
            <person name="Muzny D.M."/>
            <person name="Worley K.C."/>
            <person name="Gibbs R.A."/>
        </authorList>
    </citation>
    <scope>NUCLEOTIDE SEQUENCE</scope>
</reference>
<dbReference type="InterPro" id="IPR009818">
    <property type="entry name" value="PAM2_motif"/>
</dbReference>
<dbReference type="Pfam" id="PF07145">
    <property type="entry name" value="PAM2"/>
    <property type="match status" value="1"/>
</dbReference>
<feature type="domain" description="LsmAD" evidence="3">
    <location>
        <begin position="197"/>
        <end position="264"/>
    </location>
</feature>
<reference evidence="4" key="2">
    <citation type="submission" date="2021-01" db="UniProtKB">
        <authorList>
            <consortium name="EnsemblMetazoa"/>
        </authorList>
    </citation>
    <scope>IDENTIFICATION</scope>
</reference>
<dbReference type="OMA" id="RMQMSAS"/>
<proteinExistence type="inferred from homology"/>
<feature type="compositionally biased region" description="Low complexity" evidence="2">
    <location>
        <begin position="869"/>
        <end position="886"/>
    </location>
</feature>
<comment type="similarity">
    <text evidence="1">Belongs to the ataxin-2 family.</text>
</comment>
<keyword evidence="5" id="KW-1185">Reference proteome</keyword>
<evidence type="ECO:0000256" key="2">
    <source>
        <dbReference type="SAM" id="MobiDB-lite"/>
    </source>
</evidence>
<feature type="region of interest" description="Disordered" evidence="2">
    <location>
        <begin position="264"/>
        <end position="587"/>
    </location>
</feature>
<protein>
    <recommendedName>
        <fullName evidence="3">LsmAD domain-containing protein</fullName>
    </recommendedName>
</protein>
<dbReference type="OrthoDB" id="2275718at2759"/>
<dbReference type="FunCoup" id="A0A7M7TGJ4">
    <property type="interactions" value="1000"/>
</dbReference>
<evidence type="ECO:0000259" key="3">
    <source>
        <dbReference type="SMART" id="SM01272"/>
    </source>
</evidence>
<dbReference type="EnsemblMetazoa" id="XM_781510">
    <property type="protein sequence ID" value="XP_786603"/>
    <property type="gene ID" value="LOC581517"/>
</dbReference>
<feature type="compositionally biased region" description="Low complexity" evidence="2">
    <location>
        <begin position="917"/>
        <end position="940"/>
    </location>
</feature>
<feature type="compositionally biased region" description="Polar residues" evidence="2">
    <location>
        <begin position="887"/>
        <end position="904"/>
    </location>
</feature>
<feature type="compositionally biased region" description="Low complexity" evidence="2">
    <location>
        <begin position="977"/>
        <end position="993"/>
    </location>
</feature>
<feature type="compositionally biased region" description="Basic and acidic residues" evidence="2">
    <location>
        <begin position="1"/>
        <end position="11"/>
    </location>
</feature>
<organism evidence="4 5">
    <name type="scientific">Strongylocentrotus purpuratus</name>
    <name type="common">Purple sea urchin</name>
    <dbReference type="NCBI Taxonomy" id="7668"/>
    <lineage>
        <taxon>Eukaryota</taxon>
        <taxon>Metazoa</taxon>
        <taxon>Echinodermata</taxon>
        <taxon>Eleutherozoa</taxon>
        <taxon>Echinozoa</taxon>
        <taxon>Echinoidea</taxon>
        <taxon>Euechinoidea</taxon>
        <taxon>Echinacea</taxon>
        <taxon>Camarodonta</taxon>
        <taxon>Echinidea</taxon>
        <taxon>Strongylocentrotidae</taxon>
        <taxon>Strongylocentrotus</taxon>
    </lineage>
</organism>
<feature type="region of interest" description="Disordered" evidence="2">
    <location>
        <begin position="823"/>
        <end position="940"/>
    </location>
</feature>
<dbReference type="RefSeq" id="XP_786603.4">
    <property type="nucleotide sequence ID" value="XM_781510.5"/>
</dbReference>
<name>A0A7M7TGJ4_STRPU</name>
<dbReference type="GO" id="GO:0034063">
    <property type="term" value="P:stress granule assembly"/>
    <property type="evidence" value="ECO:0000318"/>
    <property type="project" value="GO_Central"/>
</dbReference>
<dbReference type="AlphaFoldDB" id="A0A7M7TGJ4"/>
<feature type="compositionally biased region" description="Low complexity" evidence="2">
    <location>
        <begin position="343"/>
        <end position="357"/>
    </location>
</feature>
<feature type="compositionally biased region" description="Low complexity" evidence="2">
    <location>
        <begin position="533"/>
        <end position="566"/>
    </location>
</feature>
<feature type="compositionally biased region" description="Polar residues" evidence="2">
    <location>
        <begin position="358"/>
        <end position="375"/>
    </location>
</feature>
<dbReference type="Pfam" id="PF06741">
    <property type="entry name" value="LsmAD"/>
    <property type="match status" value="1"/>
</dbReference>
<dbReference type="GO" id="GO:0010494">
    <property type="term" value="C:cytoplasmic stress granule"/>
    <property type="evidence" value="ECO:0000318"/>
    <property type="project" value="GO_Central"/>
</dbReference>
<feature type="compositionally biased region" description="Low complexity" evidence="2">
    <location>
        <begin position="16"/>
        <end position="26"/>
    </location>
</feature>
<dbReference type="InterPro" id="IPR025852">
    <property type="entry name" value="SM_dom_ATX"/>
</dbReference>
<dbReference type="InParanoid" id="A0A7M7TGJ4"/>